<name>A0A937JLJ2_9ACTN</name>
<organism evidence="2 3">
    <name type="scientific">Streptomyces actinomycinicus</name>
    <dbReference type="NCBI Taxonomy" id="1695166"/>
    <lineage>
        <taxon>Bacteria</taxon>
        <taxon>Bacillati</taxon>
        <taxon>Actinomycetota</taxon>
        <taxon>Actinomycetes</taxon>
        <taxon>Kitasatosporales</taxon>
        <taxon>Streptomycetaceae</taxon>
        <taxon>Streptomyces</taxon>
    </lineage>
</organism>
<dbReference type="RefSeq" id="WP_201836418.1">
    <property type="nucleotide sequence ID" value="NZ_JAERRK010000007.1"/>
</dbReference>
<feature type="transmembrane region" description="Helical" evidence="1">
    <location>
        <begin position="89"/>
        <end position="108"/>
    </location>
</feature>
<dbReference type="InterPro" id="IPR008407">
    <property type="entry name" value="Brnchd-chn_aa_trnsp_AzlD"/>
</dbReference>
<sequence>MMSDPALALTIVGMAAVTFGPRLLPTLFLAAAELPRPVVTWLRQVPPAVIAALLTPPLLLPSGHLDLGPHNYALWLAVPTLLLAWRTRSFYLTIGFGIGSLALLRLLMG</sequence>
<keyword evidence="3" id="KW-1185">Reference proteome</keyword>
<keyword evidence="1" id="KW-1133">Transmembrane helix</keyword>
<protein>
    <submittedName>
        <fullName evidence="2">AzlD domain-containing protein</fullName>
    </submittedName>
</protein>
<comment type="caution">
    <text evidence="2">The sequence shown here is derived from an EMBL/GenBank/DDBJ whole genome shotgun (WGS) entry which is preliminary data.</text>
</comment>
<dbReference type="AlphaFoldDB" id="A0A937JLJ2"/>
<evidence type="ECO:0000313" key="3">
    <source>
        <dbReference type="Proteomes" id="UP000661858"/>
    </source>
</evidence>
<keyword evidence="1" id="KW-0472">Membrane</keyword>
<proteinExistence type="predicted"/>
<reference evidence="2" key="1">
    <citation type="submission" date="2021-01" db="EMBL/GenBank/DDBJ databases">
        <title>WGS of actinomycetes isolated from Thailand.</title>
        <authorList>
            <person name="Thawai C."/>
        </authorList>
    </citation>
    <scope>NUCLEOTIDE SEQUENCE</scope>
    <source>
        <strain evidence="2">RCU-197</strain>
    </source>
</reference>
<gene>
    <name evidence="2" type="ORF">JK359_17095</name>
</gene>
<accession>A0A937JLJ2</accession>
<evidence type="ECO:0000256" key="1">
    <source>
        <dbReference type="SAM" id="Phobius"/>
    </source>
</evidence>
<dbReference type="Pfam" id="PF05437">
    <property type="entry name" value="AzlD"/>
    <property type="match status" value="1"/>
</dbReference>
<keyword evidence="1" id="KW-0812">Transmembrane</keyword>
<evidence type="ECO:0000313" key="2">
    <source>
        <dbReference type="EMBL" id="MBL1083664.1"/>
    </source>
</evidence>
<dbReference type="EMBL" id="JAERRK010000007">
    <property type="protein sequence ID" value="MBL1083664.1"/>
    <property type="molecule type" value="Genomic_DNA"/>
</dbReference>
<dbReference type="Proteomes" id="UP000661858">
    <property type="component" value="Unassembled WGS sequence"/>
</dbReference>